<protein>
    <submittedName>
        <fullName evidence="1">Uncharacterized protein</fullName>
    </submittedName>
</protein>
<dbReference type="AlphaFoldDB" id="A0AAV1TWT2"/>
<sequence>MQRISADVDWLVCAKMENTLPLTVADMSARKCWAKDMMLHEDAGSVWDSVTFFGREDMEF</sequence>
<dbReference type="Proteomes" id="UP001162060">
    <property type="component" value="Unassembled WGS sequence"/>
</dbReference>
<accession>A0AAV1TWT2</accession>
<comment type="caution">
    <text evidence="1">The sequence shown here is derived from an EMBL/GenBank/DDBJ whole genome shotgun (WGS) entry which is preliminary data.</text>
</comment>
<reference evidence="1" key="1">
    <citation type="submission" date="2024-01" db="EMBL/GenBank/DDBJ databases">
        <authorList>
            <person name="Webb A."/>
        </authorList>
    </citation>
    <scope>NUCLEOTIDE SEQUENCE</scope>
    <source>
        <strain evidence="1">Pm1</strain>
    </source>
</reference>
<organism evidence="1 2">
    <name type="scientific">Peronospora matthiolae</name>
    <dbReference type="NCBI Taxonomy" id="2874970"/>
    <lineage>
        <taxon>Eukaryota</taxon>
        <taxon>Sar</taxon>
        <taxon>Stramenopiles</taxon>
        <taxon>Oomycota</taxon>
        <taxon>Peronosporomycetes</taxon>
        <taxon>Peronosporales</taxon>
        <taxon>Peronosporaceae</taxon>
        <taxon>Peronospora</taxon>
    </lineage>
</organism>
<proteinExistence type="predicted"/>
<dbReference type="EMBL" id="CAKLBY020000097">
    <property type="protein sequence ID" value="CAK7926198.1"/>
    <property type="molecule type" value="Genomic_DNA"/>
</dbReference>
<name>A0AAV1TWT2_9STRA</name>
<evidence type="ECO:0000313" key="1">
    <source>
        <dbReference type="EMBL" id="CAK7926198.1"/>
    </source>
</evidence>
<evidence type="ECO:0000313" key="2">
    <source>
        <dbReference type="Proteomes" id="UP001162060"/>
    </source>
</evidence>
<gene>
    <name evidence="1" type="ORF">PM001_LOCUS11348</name>
</gene>